<sequence length="132" mass="14253">MDSSTGSVCADNGTEETREESKVEGECEFTESECDDDFEGESGDSWESESNDNDSLYIPTPIREKKARPIDLPNKLGFIALPQLGKFLEMMNEARGCKTPGCKGNVVPTHVHSQGLGGTFSISCCCDGCAMN</sequence>
<dbReference type="AlphaFoldDB" id="A0AA35SWB0"/>
<evidence type="ECO:0000313" key="2">
    <source>
        <dbReference type="EMBL" id="CAI8035946.1"/>
    </source>
</evidence>
<feature type="compositionally biased region" description="Basic and acidic residues" evidence="1">
    <location>
        <begin position="15"/>
        <end position="25"/>
    </location>
</feature>
<proteinExistence type="predicted"/>
<feature type="non-terminal residue" evidence="2">
    <location>
        <position position="1"/>
    </location>
</feature>
<evidence type="ECO:0000313" key="3">
    <source>
        <dbReference type="Proteomes" id="UP001174909"/>
    </source>
</evidence>
<accession>A0AA35SWB0</accession>
<evidence type="ECO:0000256" key="1">
    <source>
        <dbReference type="SAM" id="MobiDB-lite"/>
    </source>
</evidence>
<dbReference type="EMBL" id="CASHTH010002838">
    <property type="protein sequence ID" value="CAI8035946.1"/>
    <property type="molecule type" value="Genomic_DNA"/>
</dbReference>
<protein>
    <submittedName>
        <fullName evidence="2">Uncharacterized protein</fullName>
    </submittedName>
</protein>
<keyword evidence="3" id="KW-1185">Reference proteome</keyword>
<name>A0AA35SWB0_GEOBA</name>
<dbReference type="Proteomes" id="UP001174909">
    <property type="component" value="Unassembled WGS sequence"/>
</dbReference>
<reference evidence="2" key="1">
    <citation type="submission" date="2023-03" db="EMBL/GenBank/DDBJ databases">
        <authorList>
            <person name="Steffen K."/>
            <person name="Cardenas P."/>
        </authorList>
    </citation>
    <scope>NUCLEOTIDE SEQUENCE</scope>
</reference>
<feature type="region of interest" description="Disordered" evidence="1">
    <location>
        <begin position="1"/>
        <end position="57"/>
    </location>
</feature>
<gene>
    <name evidence="2" type="ORF">GBAR_LOCUS20175</name>
</gene>
<organism evidence="2 3">
    <name type="scientific">Geodia barretti</name>
    <name type="common">Barrett's horny sponge</name>
    <dbReference type="NCBI Taxonomy" id="519541"/>
    <lineage>
        <taxon>Eukaryota</taxon>
        <taxon>Metazoa</taxon>
        <taxon>Porifera</taxon>
        <taxon>Demospongiae</taxon>
        <taxon>Heteroscleromorpha</taxon>
        <taxon>Tetractinellida</taxon>
        <taxon>Astrophorina</taxon>
        <taxon>Geodiidae</taxon>
        <taxon>Geodia</taxon>
    </lineage>
</organism>
<comment type="caution">
    <text evidence="2">The sequence shown here is derived from an EMBL/GenBank/DDBJ whole genome shotgun (WGS) entry which is preliminary data.</text>
</comment>
<feature type="compositionally biased region" description="Acidic residues" evidence="1">
    <location>
        <begin position="26"/>
        <end position="52"/>
    </location>
</feature>